<dbReference type="Proteomes" id="UP001460270">
    <property type="component" value="Unassembled WGS sequence"/>
</dbReference>
<protein>
    <submittedName>
        <fullName evidence="2">Uncharacterized protein</fullName>
    </submittedName>
</protein>
<reference evidence="3" key="1">
    <citation type="submission" date="2024-04" db="EMBL/GenBank/DDBJ databases">
        <title>Salinicola lusitanus LLJ914,a marine bacterium isolated from the Okinawa Trough.</title>
        <authorList>
            <person name="Li J."/>
        </authorList>
    </citation>
    <scope>NUCLEOTIDE SEQUENCE [LARGE SCALE GENOMIC DNA]</scope>
</reference>
<feature type="region of interest" description="Disordered" evidence="1">
    <location>
        <begin position="81"/>
        <end position="100"/>
    </location>
</feature>
<keyword evidence="3" id="KW-1185">Reference proteome</keyword>
<gene>
    <name evidence="2" type="ORF">WMY93_000488</name>
</gene>
<proteinExistence type="predicted"/>
<evidence type="ECO:0000313" key="3">
    <source>
        <dbReference type="Proteomes" id="UP001460270"/>
    </source>
</evidence>
<evidence type="ECO:0000313" key="2">
    <source>
        <dbReference type="EMBL" id="KAK7944760.1"/>
    </source>
</evidence>
<accession>A0AAW0Q2J8</accession>
<name>A0AAW0Q2J8_9GOBI</name>
<organism evidence="2 3">
    <name type="scientific">Mugilogobius chulae</name>
    <name type="common">yellowstripe goby</name>
    <dbReference type="NCBI Taxonomy" id="88201"/>
    <lineage>
        <taxon>Eukaryota</taxon>
        <taxon>Metazoa</taxon>
        <taxon>Chordata</taxon>
        <taxon>Craniata</taxon>
        <taxon>Vertebrata</taxon>
        <taxon>Euteleostomi</taxon>
        <taxon>Actinopterygii</taxon>
        <taxon>Neopterygii</taxon>
        <taxon>Teleostei</taxon>
        <taxon>Neoteleostei</taxon>
        <taxon>Acanthomorphata</taxon>
        <taxon>Gobiaria</taxon>
        <taxon>Gobiiformes</taxon>
        <taxon>Gobioidei</taxon>
        <taxon>Gobiidae</taxon>
        <taxon>Gobionellinae</taxon>
        <taxon>Mugilogobius</taxon>
    </lineage>
</organism>
<evidence type="ECO:0000256" key="1">
    <source>
        <dbReference type="SAM" id="MobiDB-lite"/>
    </source>
</evidence>
<dbReference type="EMBL" id="JBBPFD010000001">
    <property type="protein sequence ID" value="KAK7944760.1"/>
    <property type="molecule type" value="Genomic_DNA"/>
</dbReference>
<comment type="caution">
    <text evidence="2">The sequence shown here is derived from an EMBL/GenBank/DDBJ whole genome shotgun (WGS) entry which is preliminary data.</text>
</comment>
<dbReference type="AlphaFoldDB" id="A0AAW0Q2J8"/>
<sequence>MEVFSGWFAGDANVVNRLDTCAQQYTGAAGEMLVSERVQILTSVTVRGVGLYHENRQEASSPTALSLTYAPVSREHAHSSTLVAKQFSHSGPRREQKPHGNPLYAPIRHASVCSLCFFCSFTVQQCLDLRQLHDTMMSPG</sequence>